<comment type="caution">
    <text evidence="1">The sequence shown here is derived from an EMBL/GenBank/DDBJ whole genome shotgun (WGS) entry which is preliminary data.</text>
</comment>
<reference evidence="1" key="1">
    <citation type="submission" date="2020-12" db="EMBL/GenBank/DDBJ databases">
        <authorList>
            <person name="Rodrigo-Torres L."/>
            <person name="Arahal R. D."/>
            <person name="Lucena T."/>
        </authorList>
    </citation>
    <scope>NUCLEOTIDE SEQUENCE</scope>
    <source>
        <strain evidence="1">CECT 9390</strain>
    </source>
</reference>
<gene>
    <name evidence="1" type="ORF">CHRY9390_01633</name>
</gene>
<proteinExistence type="predicted"/>
<dbReference type="EMBL" id="CAJIMS010000001">
    <property type="protein sequence ID" value="CAD7807256.1"/>
    <property type="molecule type" value="Genomic_DNA"/>
</dbReference>
<evidence type="ECO:0000313" key="2">
    <source>
        <dbReference type="Proteomes" id="UP000662618"/>
    </source>
</evidence>
<dbReference type="RefSeq" id="WP_162088016.1">
    <property type="nucleotide sequence ID" value="NZ_CAJIMS010000001.1"/>
</dbReference>
<dbReference type="Proteomes" id="UP000662618">
    <property type="component" value="Unassembled WGS sequence"/>
</dbReference>
<name>A0A9N8MFR5_9FLAO</name>
<sequence length="169" mass="19161">MGKIVAGFERWIFPQIHISVLLIAKFSFGDVPKAMAHFSLFGLGSVGKKGIFGCWLAVDGCWQLRWRKRALPVARKAFCIISHYRQRWCWFASNEASAEWKATVLRWQFAYNVDYVICCGIKALGKLRTSFGGKCLFLAVGRDIIQNASGRSPTSIFLLDWMILIDCCL</sequence>
<dbReference type="AlphaFoldDB" id="A0A9N8MFR5"/>
<evidence type="ECO:0000313" key="1">
    <source>
        <dbReference type="EMBL" id="CAD7807256.1"/>
    </source>
</evidence>
<protein>
    <submittedName>
        <fullName evidence="1">Uncharacterized protein</fullName>
    </submittedName>
</protein>
<accession>A0A9N8MFR5</accession>
<keyword evidence="2" id="KW-1185">Reference proteome</keyword>
<organism evidence="1 2">
    <name type="scientific">Chryseobacterium aquaeductus</name>
    <dbReference type="NCBI Taxonomy" id="2675056"/>
    <lineage>
        <taxon>Bacteria</taxon>
        <taxon>Pseudomonadati</taxon>
        <taxon>Bacteroidota</taxon>
        <taxon>Flavobacteriia</taxon>
        <taxon>Flavobacteriales</taxon>
        <taxon>Weeksellaceae</taxon>
        <taxon>Chryseobacterium group</taxon>
        <taxon>Chryseobacterium</taxon>
    </lineage>
</organism>